<reference evidence="1" key="1">
    <citation type="journal article" date="2015" name="Nature">
        <title>Complex archaea that bridge the gap between prokaryotes and eukaryotes.</title>
        <authorList>
            <person name="Spang A."/>
            <person name="Saw J.H."/>
            <person name="Jorgensen S.L."/>
            <person name="Zaremba-Niedzwiedzka K."/>
            <person name="Martijn J."/>
            <person name="Lind A.E."/>
            <person name="van Eijk R."/>
            <person name="Schleper C."/>
            <person name="Guy L."/>
            <person name="Ettema T.J."/>
        </authorList>
    </citation>
    <scope>NUCLEOTIDE SEQUENCE</scope>
</reference>
<evidence type="ECO:0000313" key="1">
    <source>
        <dbReference type="EMBL" id="KKL68636.1"/>
    </source>
</evidence>
<comment type="caution">
    <text evidence="1">The sequence shown here is derived from an EMBL/GenBank/DDBJ whole genome shotgun (WGS) entry which is preliminary data.</text>
</comment>
<feature type="non-terminal residue" evidence="1">
    <location>
        <position position="46"/>
    </location>
</feature>
<organism evidence="1">
    <name type="scientific">marine sediment metagenome</name>
    <dbReference type="NCBI Taxonomy" id="412755"/>
    <lineage>
        <taxon>unclassified sequences</taxon>
        <taxon>metagenomes</taxon>
        <taxon>ecological metagenomes</taxon>
    </lineage>
</organism>
<sequence length="46" mass="5180">MIARKCENCDFWMETDTKGGVCRRYPPRATPQAIQKGGNVLVGQRP</sequence>
<proteinExistence type="predicted"/>
<name>A0A0F9EQT2_9ZZZZ</name>
<dbReference type="AlphaFoldDB" id="A0A0F9EQT2"/>
<dbReference type="EMBL" id="LAZR01026466">
    <property type="protein sequence ID" value="KKL68636.1"/>
    <property type="molecule type" value="Genomic_DNA"/>
</dbReference>
<gene>
    <name evidence="1" type="ORF">LCGC14_2122930</name>
</gene>
<accession>A0A0F9EQT2</accession>
<protein>
    <submittedName>
        <fullName evidence="1">Uncharacterized protein</fullName>
    </submittedName>
</protein>